<dbReference type="Pfam" id="PF00862">
    <property type="entry name" value="GT-B_Sucrose_synth"/>
    <property type="match status" value="1"/>
</dbReference>
<gene>
    <name evidence="5" type="ORF">DEO72_LG8g659</name>
</gene>
<dbReference type="Proteomes" id="UP000501690">
    <property type="component" value="Linkage Group LG8"/>
</dbReference>
<evidence type="ECO:0000256" key="3">
    <source>
        <dbReference type="SAM" id="SignalP"/>
    </source>
</evidence>
<reference evidence="5 6" key="1">
    <citation type="submission" date="2019-04" db="EMBL/GenBank/DDBJ databases">
        <title>An improved genome assembly and genetic linkage map for asparagus bean, Vigna unguiculata ssp. sesquipedialis.</title>
        <authorList>
            <person name="Xia Q."/>
            <person name="Zhang R."/>
            <person name="Dong Y."/>
        </authorList>
    </citation>
    <scope>NUCLEOTIDE SEQUENCE [LARGE SCALE GENOMIC DNA]</scope>
    <source>
        <tissue evidence="5">Leaf</tissue>
    </source>
</reference>
<feature type="domain" description="Sucrose synthase first GT-B" evidence="4">
    <location>
        <begin position="84"/>
        <end position="111"/>
    </location>
</feature>
<evidence type="ECO:0000313" key="5">
    <source>
        <dbReference type="EMBL" id="QCE02644.1"/>
    </source>
</evidence>
<evidence type="ECO:0000313" key="6">
    <source>
        <dbReference type="Proteomes" id="UP000501690"/>
    </source>
</evidence>
<organism evidence="5 6">
    <name type="scientific">Vigna unguiculata</name>
    <name type="common">Cowpea</name>
    <dbReference type="NCBI Taxonomy" id="3917"/>
    <lineage>
        <taxon>Eukaryota</taxon>
        <taxon>Viridiplantae</taxon>
        <taxon>Streptophyta</taxon>
        <taxon>Embryophyta</taxon>
        <taxon>Tracheophyta</taxon>
        <taxon>Spermatophyta</taxon>
        <taxon>Magnoliopsida</taxon>
        <taxon>eudicotyledons</taxon>
        <taxon>Gunneridae</taxon>
        <taxon>Pentapetalae</taxon>
        <taxon>rosids</taxon>
        <taxon>fabids</taxon>
        <taxon>Fabales</taxon>
        <taxon>Fabaceae</taxon>
        <taxon>Papilionoideae</taxon>
        <taxon>50 kb inversion clade</taxon>
        <taxon>NPAAA clade</taxon>
        <taxon>indigoferoid/millettioid clade</taxon>
        <taxon>Phaseoleae</taxon>
        <taxon>Vigna</taxon>
    </lineage>
</organism>
<accession>A0A4D6MPE0</accession>
<evidence type="ECO:0000256" key="1">
    <source>
        <dbReference type="ARBA" id="ARBA00022676"/>
    </source>
</evidence>
<evidence type="ECO:0000259" key="4">
    <source>
        <dbReference type="Pfam" id="PF00862"/>
    </source>
</evidence>
<keyword evidence="1" id="KW-0328">Glycosyltransferase</keyword>
<dbReference type="GO" id="GO:0016757">
    <property type="term" value="F:glycosyltransferase activity"/>
    <property type="evidence" value="ECO:0007669"/>
    <property type="project" value="UniProtKB-KW"/>
</dbReference>
<proteinExistence type="predicted"/>
<feature type="chain" id="PRO_5020040014" evidence="3">
    <location>
        <begin position="22"/>
        <end position="111"/>
    </location>
</feature>
<feature type="signal peptide" evidence="3">
    <location>
        <begin position="1"/>
        <end position="21"/>
    </location>
</feature>
<keyword evidence="3" id="KW-0732">Signal</keyword>
<sequence length="111" mass="12450">MWCVLGVQYLWCLCRGFTVAASVVSDCFTFAVASELRGCFGEGSEVSAELEFLNQHNFIPSMDNKSIKQRLEKYSTRAAYQILYFGQGDVLGLPDTEGQMVHILDVRALEE</sequence>
<keyword evidence="2" id="KW-0808">Transferase</keyword>
<dbReference type="InterPro" id="IPR000368">
    <property type="entry name" value="Sucrose_synth_GT-B1"/>
</dbReference>
<dbReference type="AlphaFoldDB" id="A0A4D6MPE0"/>
<name>A0A4D6MPE0_VIGUN</name>
<keyword evidence="6" id="KW-1185">Reference proteome</keyword>
<dbReference type="EMBL" id="CP039352">
    <property type="protein sequence ID" value="QCE02644.1"/>
    <property type="molecule type" value="Genomic_DNA"/>
</dbReference>
<evidence type="ECO:0000256" key="2">
    <source>
        <dbReference type="ARBA" id="ARBA00022679"/>
    </source>
</evidence>
<protein>
    <submittedName>
        <fullName evidence="5">Sucrose synthase</fullName>
    </submittedName>
</protein>